<reference evidence="2" key="1">
    <citation type="journal article" date="2019" name="Int. J. Syst. Evol. Microbiol.">
        <title>The Global Catalogue of Microorganisms (GCM) 10K type strain sequencing project: providing services to taxonomists for standard genome sequencing and annotation.</title>
        <authorList>
            <consortium name="The Broad Institute Genomics Platform"/>
            <consortium name="The Broad Institute Genome Sequencing Center for Infectious Disease"/>
            <person name="Wu L."/>
            <person name="Ma J."/>
        </authorList>
    </citation>
    <scope>NUCLEOTIDE SEQUENCE [LARGE SCALE GENOMIC DNA]</scope>
    <source>
        <strain evidence="2">CCUG 63287</strain>
    </source>
</reference>
<accession>A0ABV9JD79</accession>
<evidence type="ECO:0000313" key="1">
    <source>
        <dbReference type="EMBL" id="MFC4652665.1"/>
    </source>
</evidence>
<evidence type="ECO:0000313" key="2">
    <source>
        <dbReference type="Proteomes" id="UP001595987"/>
    </source>
</evidence>
<keyword evidence="2" id="KW-1185">Reference proteome</keyword>
<sequence length="95" mass="11013">MIEQLRDTVRATVLETVQDANTEQYPELLNYSMLKKMLGKIDDVTFGFYEKMLEPAKSICGSGITRKSYKWSKELVIKIINDPRNLQLQRKGKSK</sequence>
<dbReference type="Proteomes" id="UP001595987">
    <property type="component" value="Unassembled WGS sequence"/>
</dbReference>
<dbReference type="EMBL" id="JBHSGD010000005">
    <property type="protein sequence ID" value="MFC4652665.1"/>
    <property type="molecule type" value="Genomic_DNA"/>
</dbReference>
<proteinExistence type="predicted"/>
<comment type="caution">
    <text evidence="1">The sequence shown here is derived from an EMBL/GenBank/DDBJ whole genome shotgun (WGS) entry which is preliminary data.</text>
</comment>
<name>A0ABV9JD79_9LACT</name>
<organism evidence="1 2">
    <name type="scientific">Lactococcus nasutitermitis</name>
    <dbReference type="NCBI Taxonomy" id="1652957"/>
    <lineage>
        <taxon>Bacteria</taxon>
        <taxon>Bacillati</taxon>
        <taxon>Bacillota</taxon>
        <taxon>Bacilli</taxon>
        <taxon>Lactobacillales</taxon>
        <taxon>Streptococcaceae</taxon>
        <taxon>Lactococcus</taxon>
    </lineage>
</organism>
<protein>
    <submittedName>
        <fullName evidence="1">Uncharacterized protein</fullName>
    </submittedName>
</protein>
<gene>
    <name evidence="1" type="ORF">ACFO26_07055</name>
</gene>